<reference evidence="2 3" key="1">
    <citation type="submission" date="2021-01" db="EMBL/GenBank/DDBJ databases">
        <title>WGS of actinomycetes isolated from Thailand.</title>
        <authorList>
            <person name="Thawai C."/>
        </authorList>
    </citation>
    <scope>NUCLEOTIDE SEQUENCE [LARGE SCALE GENOMIC DNA]</scope>
    <source>
        <strain evidence="2 3">CH5-8</strain>
    </source>
</reference>
<comment type="caution">
    <text evidence="2">The sequence shown here is derived from an EMBL/GenBank/DDBJ whole genome shotgun (WGS) entry which is preliminary data.</text>
</comment>
<gene>
    <name evidence="2" type="ORF">JK361_38510</name>
</gene>
<evidence type="ECO:0000256" key="1">
    <source>
        <dbReference type="SAM" id="SignalP"/>
    </source>
</evidence>
<evidence type="ECO:0000313" key="2">
    <source>
        <dbReference type="EMBL" id="MBL1110381.1"/>
    </source>
</evidence>
<protein>
    <recommendedName>
        <fullName evidence="4">Calcium-binding protein</fullName>
    </recommendedName>
</protein>
<accession>A0ABS1PEV3</accession>
<feature type="chain" id="PRO_5045362768" description="Calcium-binding protein" evidence="1">
    <location>
        <begin position="35"/>
        <end position="204"/>
    </location>
</feature>
<proteinExistence type="predicted"/>
<dbReference type="RefSeq" id="WP_201827393.1">
    <property type="nucleotide sequence ID" value="NZ_JAERRH010000037.1"/>
</dbReference>
<evidence type="ECO:0000313" key="3">
    <source>
        <dbReference type="Proteomes" id="UP000621386"/>
    </source>
</evidence>
<keyword evidence="3" id="KW-1185">Reference proteome</keyword>
<name>A0ABS1PEV3_9ACTN</name>
<organism evidence="2 3">
    <name type="scientific">Streptomyces musisoli</name>
    <dbReference type="NCBI Taxonomy" id="2802280"/>
    <lineage>
        <taxon>Bacteria</taxon>
        <taxon>Bacillati</taxon>
        <taxon>Actinomycetota</taxon>
        <taxon>Actinomycetes</taxon>
        <taxon>Kitasatosporales</taxon>
        <taxon>Streptomycetaceae</taxon>
        <taxon>Streptomyces</taxon>
    </lineage>
</organism>
<dbReference type="PRINTS" id="PR00313">
    <property type="entry name" value="CABNDNGRPT"/>
</dbReference>
<feature type="signal peptide" evidence="1">
    <location>
        <begin position="1"/>
        <end position="34"/>
    </location>
</feature>
<dbReference type="Proteomes" id="UP000621386">
    <property type="component" value="Unassembled WGS sequence"/>
</dbReference>
<dbReference type="InterPro" id="IPR011049">
    <property type="entry name" value="Serralysin-like_metalloprot_C"/>
</dbReference>
<sequence>MSLTAASLRTAVRVTAPAVAALTLTMAFASPASADPAFVTSGGGRLTFTALPGETNNVTFDTFSAGTLRVTDTTSNLTAGPGCTGSGHTVLCAGAGVTRILANLGDRNDTAHNDTDLASDLVGGQGNDILIGGDGPDRLTDLDGWNGPTLTTVTMAGRGGNDTIVSRNGGYDQVDCGSGFDVLLADPASRDLVVPNTCEFVQRF</sequence>
<keyword evidence="1" id="KW-0732">Signal</keyword>
<dbReference type="EMBL" id="JAERRH010000037">
    <property type="protein sequence ID" value="MBL1110381.1"/>
    <property type="molecule type" value="Genomic_DNA"/>
</dbReference>
<dbReference type="SUPFAM" id="SSF51120">
    <property type="entry name" value="beta-Roll"/>
    <property type="match status" value="1"/>
</dbReference>
<dbReference type="Gene3D" id="2.150.10.10">
    <property type="entry name" value="Serralysin-like metalloprotease, C-terminal"/>
    <property type="match status" value="1"/>
</dbReference>
<evidence type="ECO:0008006" key="4">
    <source>
        <dbReference type="Google" id="ProtNLM"/>
    </source>
</evidence>